<evidence type="ECO:0000313" key="1">
    <source>
        <dbReference type="EMBL" id="CAG8543867.1"/>
    </source>
</evidence>
<dbReference type="EMBL" id="CAJVPJ010000624">
    <property type="protein sequence ID" value="CAG8543867.1"/>
    <property type="molecule type" value="Genomic_DNA"/>
</dbReference>
<comment type="caution">
    <text evidence="1">The sequence shown here is derived from an EMBL/GenBank/DDBJ whole genome shotgun (WGS) entry which is preliminary data.</text>
</comment>
<name>A0A9N9AT31_9GLOM</name>
<dbReference type="AlphaFoldDB" id="A0A9N9AT31"/>
<gene>
    <name evidence="1" type="ORF">POCULU_LOCUS4673</name>
</gene>
<proteinExistence type="predicted"/>
<protein>
    <submittedName>
        <fullName evidence="1">5211_t:CDS:1</fullName>
    </submittedName>
</protein>
<reference evidence="1" key="1">
    <citation type="submission" date="2021-06" db="EMBL/GenBank/DDBJ databases">
        <authorList>
            <person name="Kallberg Y."/>
            <person name="Tangrot J."/>
            <person name="Rosling A."/>
        </authorList>
    </citation>
    <scope>NUCLEOTIDE SEQUENCE</scope>
    <source>
        <strain evidence="1">IA702</strain>
    </source>
</reference>
<organism evidence="1 2">
    <name type="scientific">Paraglomus occultum</name>
    <dbReference type="NCBI Taxonomy" id="144539"/>
    <lineage>
        <taxon>Eukaryota</taxon>
        <taxon>Fungi</taxon>
        <taxon>Fungi incertae sedis</taxon>
        <taxon>Mucoromycota</taxon>
        <taxon>Glomeromycotina</taxon>
        <taxon>Glomeromycetes</taxon>
        <taxon>Paraglomerales</taxon>
        <taxon>Paraglomeraceae</taxon>
        <taxon>Paraglomus</taxon>
    </lineage>
</organism>
<keyword evidence="2" id="KW-1185">Reference proteome</keyword>
<sequence length="158" mass="17813">MWILQVRYYSNEKDEEEIELDIDDGRNVSDVDYYNGNTKTFHDPAITLIFEYTPDATNPHSFVWSCSAYSLTVSIRGHNNPKTYDTKGETHLRAIAGINTDAVMNCPPTSKRALNEMYYPAGTQDSHHLDVNLNGIILQCCGAKVSVRLRPVIALESK</sequence>
<evidence type="ECO:0000313" key="2">
    <source>
        <dbReference type="Proteomes" id="UP000789572"/>
    </source>
</evidence>
<dbReference type="Proteomes" id="UP000789572">
    <property type="component" value="Unassembled WGS sequence"/>
</dbReference>
<accession>A0A9N9AT31</accession>